<accession>A0A371I9P9</accession>
<dbReference type="GO" id="GO:0006952">
    <property type="term" value="P:defense response"/>
    <property type="evidence" value="ECO:0007669"/>
    <property type="project" value="InterPro"/>
</dbReference>
<dbReference type="AlphaFoldDB" id="A0A371I9P9"/>
<dbReference type="InterPro" id="IPR044750">
    <property type="entry name" value="C2_SRC2/BAP"/>
</dbReference>
<organism evidence="2 3">
    <name type="scientific">Mucuna pruriens</name>
    <name type="common">Velvet bean</name>
    <name type="synonym">Dolichos pruriens</name>
    <dbReference type="NCBI Taxonomy" id="157652"/>
    <lineage>
        <taxon>Eukaryota</taxon>
        <taxon>Viridiplantae</taxon>
        <taxon>Streptophyta</taxon>
        <taxon>Embryophyta</taxon>
        <taxon>Tracheophyta</taxon>
        <taxon>Spermatophyta</taxon>
        <taxon>Magnoliopsida</taxon>
        <taxon>eudicotyledons</taxon>
        <taxon>Gunneridae</taxon>
        <taxon>Pentapetalae</taxon>
        <taxon>rosids</taxon>
        <taxon>fabids</taxon>
        <taxon>Fabales</taxon>
        <taxon>Fabaceae</taxon>
        <taxon>Papilionoideae</taxon>
        <taxon>50 kb inversion clade</taxon>
        <taxon>NPAAA clade</taxon>
        <taxon>indigoferoid/millettioid clade</taxon>
        <taxon>Phaseoleae</taxon>
        <taxon>Mucuna</taxon>
    </lineage>
</organism>
<evidence type="ECO:0000259" key="1">
    <source>
        <dbReference type="PROSITE" id="PS50004"/>
    </source>
</evidence>
<feature type="non-terminal residue" evidence="2">
    <location>
        <position position="1"/>
    </location>
</feature>
<gene>
    <name evidence="2" type="primary">BAP2</name>
    <name evidence="2" type="ORF">CR513_03512</name>
</gene>
<evidence type="ECO:0000313" key="2">
    <source>
        <dbReference type="EMBL" id="RDY11773.1"/>
    </source>
</evidence>
<dbReference type="PROSITE" id="PS50004">
    <property type="entry name" value="C2"/>
    <property type="match status" value="1"/>
</dbReference>
<dbReference type="SMART" id="SM00239">
    <property type="entry name" value="C2"/>
    <property type="match status" value="1"/>
</dbReference>
<evidence type="ECO:0000313" key="3">
    <source>
        <dbReference type="Proteomes" id="UP000257109"/>
    </source>
</evidence>
<feature type="domain" description="C2" evidence="1">
    <location>
        <begin position="1"/>
        <end position="121"/>
    </location>
</feature>
<reference evidence="2" key="1">
    <citation type="submission" date="2018-05" db="EMBL/GenBank/DDBJ databases">
        <title>Draft genome of Mucuna pruriens seed.</title>
        <authorList>
            <person name="Nnadi N.E."/>
            <person name="Vos R."/>
            <person name="Hasami M.H."/>
            <person name="Devisetty U.K."/>
            <person name="Aguiy J.C."/>
        </authorList>
    </citation>
    <scope>NUCLEOTIDE SEQUENCE [LARGE SCALE GENOMIC DNA]</scope>
    <source>
        <strain evidence="2">JCA_2017</strain>
    </source>
</reference>
<dbReference type="STRING" id="157652.A0A371I9P9"/>
<dbReference type="OrthoDB" id="884464at2759"/>
<keyword evidence="3" id="KW-1185">Reference proteome</keyword>
<dbReference type="PANTHER" id="PTHR32246">
    <property type="entry name" value="INGRESSION PROTEIN FIC1"/>
    <property type="match status" value="1"/>
</dbReference>
<dbReference type="InterPro" id="IPR035892">
    <property type="entry name" value="C2_domain_sf"/>
</dbReference>
<dbReference type="PANTHER" id="PTHR32246:SF17">
    <property type="entry name" value="BON1-ASSOCIATED PROTEIN 2"/>
    <property type="match status" value="1"/>
</dbReference>
<protein>
    <submittedName>
        <fullName evidence="2">BON1-associated protein 2</fullName>
    </submittedName>
</protein>
<dbReference type="EMBL" id="QJKJ01000581">
    <property type="protein sequence ID" value="RDY11773.1"/>
    <property type="molecule type" value="Genomic_DNA"/>
</dbReference>
<dbReference type="SUPFAM" id="SSF49562">
    <property type="entry name" value="C2 domain (Calcium/lipid-binding domain, CaLB)"/>
    <property type="match status" value="1"/>
</dbReference>
<dbReference type="Pfam" id="PF00168">
    <property type="entry name" value="C2"/>
    <property type="match status" value="1"/>
</dbReference>
<proteinExistence type="predicted"/>
<name>A0A371I9P9_MUCPR</name>
<comment type="caution">
    <text evidence="2">The sequence shown here is derived from an EMBL/GenBank/DDBJ whole genome shotgun (WGS) entry which is preliminary data.</text>
</comment>
<dbReference type="CDD" id="cd04051">
    <property type="entry name" value="C2_SRC2_like"/>
    <property type="match status" value="1"/>
</dbReference>
<dbReference type="Proteomes" id="UP000257109">
    <property type="component" value="Unassembled WGS sequence"/>
</dbReference>
<sequence length="167" mass="18661">MEARRSDSHTTEITLISAENLCMNGKPIKKDLYVVVHTQSRAKFFTTRTTTQGEDGSKNPCWNQKFSVEGANCITFEVQRKTWLGVRSVGTARIALADFLGGFLAQNSVQFLSYRLWDENGQRNGVINFSVRVLKPQPCSVAMAANDSSRIVTGIPLFWNFPLNVPT</sequence>
<dbReference type="Gene3D" id="2.60.40.150">
    <property type="entry name" value="C2 domain"/>
    <property type="match status" value="1"/>
</dbReference>
<dbReference type="InterPro" id="IPR000008">
    <property type="entry name" value="C2_dom"/>
</dbReference>